<evidence type="ECO:0000313" key="1">
    <source>
        <dbReference type="EMBL" id="TFK90095.1"/>
    </source>
</evidence>
<name>A0A5C3PJZ7_9APHY</name>
<dbReference type="AlphaFoldDB" id="A0A5C3PJZ7"/>
<gene>
    <name evidence="1" type="ORF">K466DRAFT_597213</name>
</gene>
<organism evidence="1 2">
    <name type="scientific">Polyporus arcularius HHB13444</name>
    <dbReference type="NCBI Taxonomy" id="1314778"/>
    <lineage>
        <taxon>Eukaryota</taxon>
        <taxon>Fungi</taxon>
        <taxon>Dikarya</taxon>
        <taxon>Basidiomycota</taxon>
        <taxon>Agaricomycotina</taxon>
        <taxon>Agaricomycetes</taxon>
        <taxon>Polyporales</taxon>
        <taxon>Polyporaceae</taxon>
        <taxon>Polyporus</taxon>
    </lineage>
</organism>
<sequence length="65" mass="6948">MTFPSNLLSYLILLEVLPTSSIMQFKAAVLLVAALLAGAMASPIPADVPCKRARLENRQEPCCCG</sequence>
<dbReference type="EMBL" id="ML211055">
    <property type="protein sequence ID" value="TFK90095.1"/>
    <property type="molecule type" value="Genomic_DNA"/>
</dbReference>
<proteinExistence type="predicted"/>
<accession>A0A5C3PJZ7</accession>
<dbReference type="InParanoid" id="A0A5C3PJZ7"/>
<evidence type="ECO:0000313" key="2">
    <source>
        <dbReference type="Proteomes" id="UP000308197"/>
    </source>
</evidence>
<reference evidence="1 2" key="1">
    <citation type="journal article" date="2019" name="Nat. Ecol. Evol.">
        <title>Megaphylogeny resolves global patterns of mushroom evolution.</title>
        <authorList>
            <person name="Varga T."/>
            <person name="Krizsan K."/>
            <person name="Foldi C."/>
            <person name="Dima B."/>
            <person name="Sanchez-Garcia M."/>
            <person name="Sanchez-Ramirez S."/>
            <person name="Szollosi G.J."/>
            <person name="Szarkandi J.G."/>
            <person name="Papp V."/>
            <person name="Albert L."/>
            <person name="Andreopoulos W."/>
            <person name="Angelini C."/>
            <person name="Antonin V."/>
            <person name="Barry K.W."/>
            <person name="Bougher N.L."/>
            <person name="Buchanan P."/>
            <person name="Buyck B."/>
            <person name="Bense V."/>
            <person name="Catcheside P."/>
            <person name="Chovatia M."/>
            <person name="Cooper J."/>
            <person name="Damon W."/>
            <person name="Desjardin D."/>
            <person name="Finy P."/>
            <person name="Geml J."/>
            <person name="Haridas S."/>
            <person name="Hughes K."/>
            <person name="Justo A."/>
            <person name="Karasinski D."/>
            <person name="Kautmanova I."/>
            <person name="Kiss B."/>
            <person name="Kocsube S."/>
            <person name="Kotiranta H."/>
            <person name="LaButti K.M."/>
            <person name="Lechner B.E."/>
            <person name="Liimatainen K."/>
            <person name="Lipzen A."/>
            <person name="Lukacs Z."/>
            <person name="Mihaltcheva S."/>
            <person name="Morgado L.N."/>
            <person name="Niskanen T."/>
            <person name="Noordeloos M.E."/>
            <person name="Ohm R.A."/>
            <person name="Ortiz-Santana B."/>
            <person name="Ovrebo C."/>
            <person name="Racz N."/>
            <person name="Riley R."/>
            <person name="Savchenko A."/>
            <person name="Shiryaev A."/>
            <person name="Soop K."/>
            <person name="Spirin V."/>
            <person name="Szebenyi C."/>
            <person name="Tomsovsky M."/>
            <person name="Tulloss R.E."/>
            <person name="Uehling J."/>
            <person name="Grigoriev I.V."/>
            <person name="Vagvolgyi C."/>
            <person name="Papp T."/>
            <person name="Martin F.M."/>
            <person name="Miettinen O."/>
            <person name="Hibbett D.S."/>
            <person name="Nagy L.G."/>
        </authorList>
    </citation>
    <scope>NUCLEOTIDE SEQUENCE [LARGE SCALE GENOMIC DNA]</scope>
    <source>
        <strain evidence="1 2">HHB13444</strain>
    </source>
</reference>
<dbReference type="Proteomes" id="UP000308197">
    <property type="component" value="Unassembled WGS sequence"/>
</dbReference>
<protein>
    <submittedName>
        <fullName evidence="1">Uncharacterized protein</fullName>
    </submittedName>
</protein>
<keyword evidence="2" id="KW-1185">Reference proteome</keyword>